<comment type="similarity">
    <text evidence="2">Belongs to the oxidase-dependent Fe transporter (OFeT) (TC 9.A.10.1) family.</text>
</comment>
<evidence type="ECO:0000256" key="6">
    <source>
        <dbReference type="ARBA" id="ARBA00023136"/>
    </source>
</evidence>
<keyword evidence="4 7" id="KW-0812">Transmembrane</keyword>
<evidence type="ECO:0000313" key="8">
    <source>
        <dbReference type="EMBL" id="KAG7113139.1"/>
    </source>
</evidence>
<evidence type="ECO:0000256" key="4">
    <source>
        <dbReference type="ARBA" id="ARBA00022692"/>
    </source>
</evidence>
<protein>
    <submittedName>
        <fullName evidence="8">High affinity iron permease ftrA like protein</fullName>
    </submittedName>
</protein>
<evidence type="ECO:0000256" key="3">
    <source>
        <dbReference type="ARBA" id="ARBA00022496"/>
    </source>
</evidence>
<dbReference type="Proteomes" id="UP000689129">
    <property type="component" value="Unassembled WGS sequence"/>
</dbReference>
<sequence length="380" mass="40729">MEDLFSLPIFFITFRESLETAIIVSVLLAFIKRTLDPQRDAVLYSTMVRQVWLGTAVGVLVCILLGAVLIGGVYGLAADEMGGAEDIWEGLFSLGASLVITLMGAVLLRVTKLQDKWHAKLSKALSSTNEDSGRHGTFMDRFRFLSEKYALFILPFITVLREGFEGVLFIAGVGIGLPVTSIPLSVLSLREGFEGVLFIAGVGIGLPVTSIPLSVLSGLLVGAVVGLVIYKGSNVAPIQYFLVFSTCFLYLVAAGLFSKGVWHLEAHQWNLIVGGDAAELGSGPGSYDIRRSVWHVNCCNPDLNGGGVWGIFNAVLGWQNSATVGSVVSYNLYWIAVALGFAAMACREQGRWPFHKADAGRRGAAPAEADREPLLAGGAR</sequence>
<dbReference type="AlphaFoldDB" id="A0A8I2Z7P3"/>
<feature type="transmembrane region" description="Helical" evidence="7">
    <location>
        <begin position="195"/>
        <end position="228"/>
    </location>
</feature>
<dbReference type="EMBL" id="JAEMWZ010000532">
    <property type="protein sequence ID" value="KAG7113139.1"/>
    <property type="molecule type" value="Genomic_DNA"/>
</dbReference>
<dbReference type="OrthoDB" id="4364at2759"/>
<evidence type="ECO:0000313" key="9">
    <source>
        <dbReference type="Proteomes" id="UP000689129"/>
    </source>
</evidence>
<evidence type="ECO:0000256" key="1">
    <source>
        <dbReference type="ARBA" id="ARBA00004141"/>
    </source>
</evidence>
<dbReference type="GO" id="GO:0033573">
    <property type="term" value="C:high-affinity iron permease complex"/>
    <property type="evidence" value="ECO:0007669"/>
    <property type="project" value="InterPro"/>
</dbReference>
<accession>A0A8I2Z7P3</accession>
<comment type="subcellular location">
    <subcellularLocation>
        <location evidence="1">Membrane</location>
        <topology evidence="1">Multi-pass membrane protein</topology>
    </subcellularLocation>
</comment>
<reference evidence="8" key="1">
    <citation type="journal article" date="2021" name="Mol. Plant Pathol.">
        <title>A 20-kb lineage-specific genomic region tames virulence in pathogenic amphidiploid Verticillium longisporum.</title>
        <authorList>
            <person name="Harting R."/>
            <person name="Starke J."/>
            <person name="Kusch H."/>
            <person name="Poggeler S."/>
            <person name="Maurus I."/>
            <person name="Schluter R."/>
            <person name="Landesfeind M."/>
            <person name="Bulla I."/>
            <person name="Nowrousian M."/>
            <person name="de Jonge R."/>
            <person name="Stahlhut G."/>
            <person name="Hoff K.J."/>
            <person name="Asshauer K.P."/>
            <person name="Thurmer A."/>
            <person name="Stanke M."/>
            <person name="Daniel R."/>
            <person name="Morgenstern B."/>
            <person name="Thomma B.P.H.J."/>
            <person name="Kronstad J.W."/>
            <person name="Braus-Stromeyer S.A."/>
            <person name="Braus G.H."/>
        </authorList>
    </citation>
    <scope>NUCLEOTIDE SEQUENCE</scope>
    <source>
        <strain evidence="8">Vl32</strain>
    </source>
</reference>
<keyword evidence="3" id="KW-0406">Ion transport</keyword>
<feature type="transmembrane region" description="Helical" evidence="7">
    <location>
        <begin position="51"/>
        <end position="75"/>
    </location>
</feature>
<feature type="transmembrane region" description="Helical" evidence="7">
    <location>
        <begin position="6"/>
        <end position="31"/>
    </location>
</feature>
<organism evidence="8 9">
    <name type="scientific">Verticillium longisporum</name>
    <name type="common">Verticillium dahliae var. longisporum</name>
    <dbReference type="NCBI Taxonomy" id="100787"/>
    <lineage>
        <taxon>Eukaryota</taxon>
        <taxon>Fungi</taxon>
        <taxon>Dikarya</taxon>
        <taxon>Ascomycota</taxon>
        <taxon>Pezizomycotina</taxon>
        <taxon>Sordariomycetes</taxon>
        <taxon>Hypocreomycetidae</taxon>
        <taxon>Glomerellales</taxon>
        <taxon>Plectosphaerellaceae</taxon>
        <taxon>Verticillium</taxon>
    </lineage>
</organism>
<keyword evidence="3" id="KW-0408">Iron</keyword>
<dbReference type="InterPro" id="IPR004923">
    <property type="entry name" value="FTR1/Fip1/EfeU"/>
</dbReference>
<dbReference type="PANTHER" id="PTHR31632:SF2">
    <property type="entry name" value="PLASMA MEMBRANE IRON PERMEASE"/>
    <property type="match status" value="1"/>
</dbReference>
<dbReference type="PANTHER" id="PTHR31632">
    <property type="entry name" value="IRON TRANSPORTER FTH1"/>
    <property type="match status" value="1"/>
</dbReference>
<name>A0A8I2Z7P3_VERLO</name>
<evidence type="ECO:0000256" key="2">
    <source>
        <dbReference type="ARBA" id="ARBA00008333"/>
    </source>
</evidence>
<keyword evidence="3" id="KW-0410">Iron transport</keyword>
<keyword evidence="6 7" id="KW-0472">Membrane</keyword>
<keyword evidence="3" id="KW-0813">Transport</keyword>
<evidence type="ECO:0000256" key="7">
    <source>
        <dbReference type="SAM" id="Phobius"/>
    </source>
</evidence>
<feature type="transmembrane region" description="Helical" evidence="7">
    <location>
        <begin position="87"/>
        <end position="108"/>
    </location>
</feature>
<dbReference type="Pfam" id="PF03239">
    <property type="entry name" value="FTR1"/>
    <property type="match status" value="2"/>
</dbReference>
<dbReference type="GO" id="GO:0015093">
    <property type="term" value="F:ferrous iron transmembrane transporter activity"/>
    <property type="evidence" value="ECO:0007669"/>
    <property type="project" value="TreeGrafter"/>
</dbReference>
<feature type="transmembrane region" description="Helical" evidence="7">
    <location>
        <begin position="327"/>
        <end position="346"/>
    </location>
</feature>
<evidence type="ECO:0000256" key="5">
    <source>
        <dbReference type="ARBA" id="ARBA00022989"/>
    </source>
</evidence>
<feature type="transmembrane region" description="Helical" evidence="7">
    <location>
        <begin position="240"/>
        <end position="262"/>
    </location>
</feature>
<gene>
    <name evidence="8" type="ORF">HYQ45_016960</name>
</gene>
<proteinExistence type="inferred from homology"/>
<comment type="caution">
    <text evidence="8">The sequence shown here is derived from an EMBL/GenBank/DDBJ whole genome shotgun (WGS) entry which is preliminary data.</text>
</comment>
<keyword evidence="5 7" id="KW-1133">Transmembrane helix</keyword>